<sequence>MTSAIAAIHTGCKQLGIDEDGRRAIYERVTGKPSLTLMSSTEKDAVVTELRRLGFSTADRRPGGRRQLTGKYAKKLQALWIAAWNLGVVPDADDAALIGFVKRQTPVDDVRFVHHWEDARAVIEAIKARMKRDARVDWSNDRTGTPWANLDAFKIASAQWAILCPNGASDFWPVVTDLIDRDETHRNLTSAEWITVMNELGKRVRAARKAGK</sequence>
<evidence type="ECO:0000313" key="2">
    <source>
        <dbReference type="Proteomes" id="UP000219167"/>
    </source>
</evidence>
<dbReference type="OrthoDB" id="7353918at2"/>
<reference evidence="1 2" key="1">
    <citation type="submission" date="2017-08" db="EMBL/GenBank/DDBJ databases">
        <authorList>
            <person name="de Groot N.N."/>
        </authorList>
    </citation>
    <scope>NUCLEOTIDE SEQUENCE [LARGE SCALE GENOMIC DNA]</scope>
    <source>
        <strain evidence="1 2">JC85</strain>
    </source>
</reference>
<dbReference type="Pfam" id="PF06252">
    <property type="entry name" value="GemA"/>
    <property type="match status" value="1"/>
</dbReference>
<keyword evidence="2" id="KW-1185">Reference proteome</keyword>
<accession>A0A285UXQ8</accession>
<dbReference type="InterPro" id="IPR009363">
    <property type="entry name" value="Phage_Mu_Gp16"/>
</dbReference>
<dbReference type="AlphaFoldDB" id="A0A285UXQ8"/>
<organism evidence="1 2">
    <name type="scientific">Rhizobium subbaraonis</name>
    <dbReference type="NCBI Taxonomy" id="908946"/>
    <lineage>
        <taxon>Bacteria</taxon>
        <taxon>Pseudomonadati</taxon>
        <taxon>Pseudomonadota</taxon>
        <taxon>Alphaproteobacteria</taxon>
        <taxon>Hyphomicrobiales</taxon>
        <taxon>Rhizobiaceae</taxon>
        <taxon>Rhizobium/Agrobacterium group</taxon>
        <taxon>Rhizobium</taxon>
    </lineage>
</organism>
<protein>
    <submittedName>
        <fullName evidence="1">Uncharacterized protein DUF1018</fullName>
    </submittedName>
</protein>
<proteinExistence type="predicted"/>
<dbReference type="EMBL" id="OBQD01000023">
    <property type="protein sequence ID" value="SOC46622.1"/>
    <property type="molecule type" value="Genomic_DNA"/>
</dbReference>
<dbReference type="Proteomes" id="UP000219167">
    <property type="component" value="Unassembled WGS sequence"/>
</dbReference>
<evidence type="ECO:0000313" key="1">
    <source>
        <dbReference type="EMBL" id="SOC46622.1"/>
    </source>
</evidence>
<gene>
    <name evidence="1" type="ORF">SAMN05892877_12360</name>
</gene>
<name>A0A285UXQ8_9HYPH</name>
<dbReference type="RefSeq" id="WP_097142724.1">
    <property type="nucleotide sequence ID" value="NZ_OBQD01000023.1"/>
</dbReference>